<name>A0A0W0FDG1_MONRR</name>
<feature type="compositionally biased region" description="Low complexity" evidence="1">
    <location>
        <begin position="64"/>
        <end position="73"/>
    </location>
</feature>
<evidence type="ECO:0000313" key="2">
    <source>
        <dbReference type="EMBL" id="KTB34260.1"/>
    </source>
</evidence>
<comment type="caution">
    <text evidence="2">The sequence shown here is derived from an EMBL/GenBank/DDBJ whole genome shotgun (WGS) entry which is preliminary data.</text>
</comment>
<feature type="region of interest" description="Disordered" evidence="1">
    <location>
        <begin position="219"/>
        <end position="252"/>
    </location>
</feature>
<dbReference type="EMBL" id="LATX01002101">
    <property type="protein sequence ID" value="KTB34260.1"/>
    <property type="molecule type" value="Genomic_DNA"/>
</dbReference>
<evidence type="ECO:0000313" key="3">
    <source>
        <dbReference type="Proteomes" id="UP000054988"/>
    </source>
</evidence>
<protein>
    <submittedName>
        <fullName evidence="2">Uncharacterized protein</fullName>
    </submittedName>
</protein>
<reference evidence="2 3" key="1">
    <citation type="submission" date="2015-12" db="EMBL/GenBank/DDBJ databases">
        <title>Draft genome sequence of Moniliophthora roreri, the causal agent of frosty pod rot of cacao.</title>
        <authorList>
            <person name="Aime M.C."/>
            <person name="Diaz-Valderrama J.R."/>
            <person name="Kijpornyongpan T."/>
            <person name="Phillips-Mora W."/>
        </authorList>
    </citation>
    <scope>NUCLEOTIDE SEQUENCE [LARGE SCALE GENOMIC DNA]</scope>
    <source>
        <strain evidence="2 3">MCA 2952</strain>
    </source>
</reference>
<feature type="region of interest" description="Disordered" evidence="1">
    <location>
        <begin position="35"/>
        <end position="89"/>
    </location>
</feature>
<feature type="compositionally biased region" description="Polar residues" evidence="1">
    <location>
        <begin position="77"/>
        <end position="89"/>
    </location>
</feature>
<feature type="region of interest" description="Disordered" evidence="1">
    <location>
        <begin position="149"/>
        <end position="171"/>
    </location>
</feature>
<proteinExistence type="predicted"/>
<feature type="compositionally biased region" description="Polar residues" evidence="1">
    <location>
        <begin position="35"/>
        <end position="52"/>
    </location>
</feature>
<gene>
    <name evidence="2" type="ORF">WG66_13162</name>
</gene>
<evidence type="ECO:0000256" key="1">
    <source>
        <dbReference type="SAM" id="MobiDB-lite"/>
    </source>
</evidence>
<organism evidence="2 3">
    <name type="scientific">Moniliophthora roreri</name>
    <name type="common">Frosty pod rot fungus</name>
    <name type="synonym">Monilia roreri</name>
    <dbReference type="NCBI Taxonomy" id="221103"/>
    <lineage>
        <taxon>Eukaryota</taxon>
        <taxon>Fungi</taxon>
        <taxon>Dikarya</taxon>
        <taxon>Basidiomycota</taxon>
        <taxon>Agaricomycotina</taxon>
        <taxon>Agaricomycetes</taxon>
        <taxon>Agaricomycetidae</taxon>
        <taxon>Agaricales</taxon>
        <taxon>Marasmiineae</taxon>
        <taxon>Marasmiaceae</taxon>
        <taxon>Moniliophthora</taxon>
    </lineage>
</organism>
<dbReference type="AlphaFoldDB" id="A0A0W0FDG1"/>
<accession>A0A0W0FDG1</accession>
<sequence length="252" mass="28311">MPSTFELYPRELELFDPCRVDSEVAIDVMMDSESQATLGQSSVSVNTEWDPSQDSHRVDDNSSAEETNTSNSACEETASQSTIVSESNVGSRSLINDSMEYVTEVKEDLFDLKLSESISLWEDPQQAHPQPRQDLAYFRIVKRRERLNDDVPKQADGPSNYRSRAPSPVPPHKLLIIGTASQQKYQERKKPGKAGRYIPPVRTEHDENIAKCQWNIAKDDSPYTPCNAEYSLEHQDGPSSVGGPSARFEELM</sequence>
<dbReference type="Proteomes" id="UP000054988">
    <property type="component" value="Unassembled WGS sequence"/>
</dbReference>